<feature type="chain" id="PRO_5011760685" description="Lipoprotein" evidence="1">
    <location>
        <begin position="23"/>
        <end position="138"/>
    </location>
</feature>
<sequence length="138" mass="14548">MSGRAIISILMPLVAAGVAACAASDGESVARDRVAFDPDYKGVETRLLDGDLVNFRVAMTGARDHQDVDAYAECAAAQYALIRGFGFARHVRTTVDIEGGIWRGDAVYTISSALPRGLKTIDAEVTVSSCAENGIPTV</sequence>
<protein>
    <recommendedName>
        <fullName evidence="4">Lipoprotein</fullName>
    </recommendedName>
</protein>
<name>A0A1H8N9V4_9RHOB</name>
<evidence type="ECO:0008006" key="4">
    <source>
        <dbReference type="Google" id="ProtNLM"/>
    </source>
</evidence>
<dbReference type="PROSITE" id="PS51257">
    <property type="entry name" value="PROKAR_LIPOPROTEIN"/>
    <property type="match status" value="1"/>
</dbReference>
<evidence type="ECO:0000256" key="1">
    <source>
        <dbReference type="SAM" id="SignalP"/>
    </source>
</evidence>
<evidence type="ECO:0000313" key="2">
    <source>
        <dbReference type="EMBL" id="SEO26384.1"/>
    </source>
</evidence>
<dbReference type="STRING" id="569882.SAMN04490248_10374"/>
<dbReference type="EMBL" id="FODS01000003">
    <property type="protein sequence ID" value="SEO26384.1"/>
    <property type="molecule type" value="Genomic_DNA"/>
</dbReference>
<reference evidence="2 3" key="1">
    <citation type="submission" date="2016-10" db="EMBL/GenBank/DDBJ databases">
        <authorList>
            <person name="de Groot N.N."/>
        </authorList>
    </citation>
    <scope>NUCLEOTIDE SEQUENCE [LARGE SCALE GENOMIC DNA]</scope>
    <source>
        <strain evidence="2 3">DSM 27842</strain>
    </source>
</reference>
<accession>A0A1H8N9V4</accession>
<keyword evidence="3" id="KW-1185">Reference proteome</keyword>
<gene>
    <name evidence="2" type="ORF">SAMN04490248_10374</name>
</gene>
<organism evidence="2 3">
    <name type="scientific">Salinihabitans flavidus</name>
    <dbReference type="NCBI Taxonomy" id="569882"/>
    <lineage>
        <taxon>Bacteria</taxon>
        <taxon>Pseudomonadati</taxon>
        <taxon>Pseudomonadota</taxon>
        <taxon>Alphaproteobacteria</taxon>
        <taxon>Rhodobacterales</taxon>
        <taxon>Roseobacteraceae</taxon>
        <taxon>Salinihabitans</taxon>
    </lineage>
</organism>
<dbReference type="Proteomes" id="UP000198893">
    <property type="component" value="Unassembled WGS sequence"/>
</dbReference>
<keyword evidence="1" id="KW-0732">Signal</keyword>
<proteinExistence type="predicted"/>
<feature type="signal peptide" evidence="1">
    <location>
        <begin position="1"/>
        <end position="22"/>
    </location>
</feature>
<dbReference type="AlphaFoldDB" id="A0A1H8N9V4"/>
<evidence type="ECO:0000313" key="3">
    <source>
        <dbReference type="Proteomes" id="UP000198893"/>
    </source>
</evidence>